<protein>
    <submittedName>
        <fullName evidence="2">Uncharacterized protein</fullName>
    </submittedName>
</protein>
<proteinExistence type="predicted"/>
<evidence type="ECO:0000313" key="3">
    <source>
        <dbReference type="Proteomes" id="UP000001075"/>
    </source>
</evidence>
<reference evidence="3" key="1">
    <citation type="journal article" date="2011" name="Nat. Biotechnol.">
        <title>The genomic sequence of the Chinese hamster ovary (CHO)-K1 cell line.</title>
        <authorList>
            <person name="Xu X."/>
            <person name="Nagarajan H."/>
            <person name="Lewis N.E."/>
            <person name="Pan S."/>
            <person name="Cai Z."/>
            <person name="Liu X."/>
            <person name="Chen W."/>
            <person name="Xie M."/>
            <person name="Wang W."/>
            <person name="Hammond S."/>
            <person name="Andersen M.R."/>
            <person name="Neff N."/>
            <person name="Passarelli B."/>
            <person name="Koh W."/>
            <person name="Fan H.C."/>
            <person name="Wang J."/>
            <person name="Gui Y."/>
            <person name="Lee K.H."/>
            <person name="Betenbaugh M.J."/>
            <person name="Quake S.R."/>
            <person name="Famili I."/>
            <person name="Palsson B.O."/>
            <person name="Wang J."/>
        </authorList>
    </citation>
    <scope>NUCLEOTIDE SEQUENCE [LARGE SCALE GENOMIC DNA]</scope>
    <source>
        <strain evidence="3">CHO K1 cell line</strain>
    </source>
</reference>
<dbReference type="AlphaFoldDB" id="G3H5Q9"/>
<gene>
    <name evidence="2" type="ORF">I79_005645</name>
</gene>
<sequence length="63" mass="6750">MLPRILRIPARERTILSSATRLGPGSYCNRGESDTAGQDDPASSPGGRTLEGAEPWLWGAQQP</sequence>
<dbReference type="InParanoid" id="G3H5Q9"/>
<accession>G3H5Q9</accession>
<organism evidence="2 3">
    <name type="scientific">Cricetulus griseus</name>
    <name type="common">Chinese hamster</name>
    <name type="synonym">Cricetulus barabensis griseus</name>
    <dbReference type="NCBI Taxonomy" id="10029"/>
    <lineage>
        <taxon>Eukaryota</taxon>
        <taxon>Metazoa</taxon>
        <taxon>Chordata</taxon>
        <taxon>Craniata</taxon>
        <taxon>Vertebrata</taxon>
        <taxon>Euteleostomi</taxon>
        <taxon>Mammalia</taxon>
        <taxon>Eutheria</taxon>
        <taxon>Euarchontoglires</taxon>
        <taxon>Glires</taxon>
        <taxon>Rodentia</taxon>
        <taxon>Myomorpha</taxon>
        <taxon>Muroidea</taxon>
        <taxon>Cricetidae</taxon>
        <taxon>Cricetinae</taxon>
        <taxon>Cricetulus</taxon>
    </lineage>
</organism>
<evidence type="ECO:0000256" key="1">
    <source>
        <dbReference type="SAM" id="MobiDB-lite"/>
    </source>
</evidence>
<dbReference type="EMBL" id="JH000165">
    <property type="protein sequence ID" value="EGW01208.1"/>
    <property type="molecule type" value="Genomic_DNA"/>
</dbReference>
<name>G3H5Q9_CRIGR</name>
<evidence type="ECO:0000313" key="2">
    <source>
        <dbReference type="EMBL" id="EGW01208.1"/>
    </source>
</evidence>
<feature type="region of interest" description="Disordered" evidence="1">
    <location>
        <begin position="20"/>
        <end position="63"/>
    </location>
</feature>
<dbReference type="Proteomes" id="UP000001075">
    <property type="component" value="Unassembled WGS sequence"/>
</dbReference>